<dbReference type="InterPro" id="IPR009737">
    <property type="entry name" value="Aim32/Apd1-like"/>
</dbReference>
<proteinExistence type="predicted"/>
<dbReference type="RefSeq" id="WP_344810920.1">
    <property type="nucleotide sequence ID" value="NZ_BAAAYX010000002.1"/>
</dbReference>
<dbReference type="EMBL" id="BAAAYX010000002">
    <property type="protein sequence ID" value="GAA3694144.1"/>
    <property type="molecule type" value="Genomic_DNA"/>
</dbReference>
<dbReference type="Pfam" id="PF06999">
    <property type="entry name" value="Suc_Fer-like"/>
    <property type="match status" value="1"/>
</dbReference>
<sequence length="301" mass="32379">MTTPTFRCADAARERRDPPVGTAPLASSFLLIEHPGPWRFDALTGAGWSTEVVAALTAAIRASRSRLLLIRRPGRRVPSDRRSWAVTRVGGTTTWGSWRREDDLLVAADTLAGASSAAGAVSEDPLLLVCAHGQHDTCCALRGRPVAAALAAHWPEATWECSHVGGDRFAANLVTLPDGTYYGDLDAGSAVDVVRGHLDGRLAANHLRGSVRWPPPAQAAIGEIHRRHGPYGPGDVRADGWSTPEPGRWRVAASASDGRRWQVEVWSRRREAARLTCAATQDTFAMTYEVAGVEAMDPVGR</sequence>
<name>A0ABP7CPD8_9ACTN</name>
<organism evidence="1 2">
    <name type="scientific">Microlunatus aurantiacus</name>
    <dbReference type="NCBI Taxonomy" id="446786"/>
    <lineage>
        <taxon>Bacteria</taxon>
        <taxon>Bacillati</taxon>
        <taxon>Actinomycetota</taxon>
        <taxon>Actinomycetes</taxon>
        <taxon>Propionibacteriales</taxon>
        <taxon>Propionibacteriaceae</taxon>
        <taxon>Microlunatus</taxon>
    </lineage>
</organism>
<comment type="caution">
    <text evidence="1">The sequence shown here is derived from an EMBL/GenBank/DDBJ whole genome shotgun (WGS) entry which is preliminary data.</text>
</comment>
<dbReference type="SUPFAM" id="SSF52833">
    <property type="entry name" value="Thioredoxin-like"/>
    <property type="match status" value="1"/>
</dbReference>
<dbReference type="InterPro" id="IPR036249">
    <property type="entry name" value="Thioredoxin-like_sf"/>
</dbReference>
<reference evidence="2" key="1">
    <citation type="journal article" date="2019" name="Int. J. Syst. Evol. Microbiol.">
        <title>The Global Catalogue of Microorganisms (GCM) 10K type strain sequencing project: providing services to taxonomists for standard genome sequencing and annotation.</title>
        <authorList>
            <consortium name="The Broad Institute Genomics Platform"/>
            <consortium name="The Broad Institute Genome Sequencing Center for Infectious Disease"/>
            <person name="Wu L."/>
            <person name="Ma J."/>
        </authorList>
    </citation>
    <scope>NUCLEOTIDE SEQUENCE [LARGE SCALE GENOMIC DNA]</scope>
    <source>
        <strain evidence="2">JCM 16548</strain>
    </source>
</reference>
<accession>A0ABP7CPD8</accession>
<gene>
    <name evidence="1" type="ORF">GCM10022204_07390</name>
</gene>
<dbReference type="Proteomes" id="UP001500051">
    <property type="component" value="Unassembled WGS sequence"/>
</dbReference>
<protein>
    <submittedName>
        <fullName evidence="1">Sucrase ferredoxin</fullName>
    </submittedName>
</protein>
<evidence type="ECO:0000313" key="2">
    <source>
        <dbReference type="Proteomes" id="UP001500051"/>
    </source>
</evidence>
<keyword evidence="2" id="KW-1185">Reference proteome</keyword>
<dbReference type="CDD" id="cd03062">
    <property type="entry name" value="TRX_Fd_Sucrase"/>
    <property type="match status" value="1"/>
</dbReference>
<evidence type="ECO:0000313" key="1">
    <source>
        <dbReference type="EMBL" id="GAA3694144.1"/>
    </source>
</evidence>